<organism evidence="2 3">
    <name type="scientific">Trebonia kvetii</name>
    <dbReference type="NCBI Taxonomy" id="2480626"/>
    <lineage>
        <taxon>Bacteria</taxon>
        <taxon>Bacillati</taxon>
        <taxon>Actinomycetota</taxon>
        <taxon>Actinomycetes</taxon>
        <taxon>Streptosporangiales</taxon>
        <taxon>Treboniaceae</taxon>
        <taxon>Trebonia</taxon>
    </lineage>
</organism>
<feature type="region of interest" description="Disordered" evidence="1">
    <location>
        <begin position="1"/>
        <end position="69"/>
    </location>
</feature>
<evidence type="ECO:0000256" key="1">
    <source>
        <dbReference type="SAM" id="MobiDB-lite"/>
    </source>
</evidence>
<evidence type="ECO:0000313" key="3">
    <source>
        <dbReference type="Proteomes" id="UP000460272"/>
    </source>
</evidence>
<feature type="compositionally biased region" description="Basic and acidic residues" evidence="1">
    <location>
        <begin position="1"/>
        <end position="17"/>
    </location>
</feature>
<dbReference type="EMBL" id="RPFW01000004">
    <property type="protein sequence ID" value="TVZ03283.1"/>
    <property type="molecule type" value="Genomic_DNA"/>
</dbReference>
<dbReference type="RefSeq" id="WP_145855899.1">
    <property type="nucleotide sequence ID" value="NZ_RPFW01000004.1"/>
</dbReference>
<comment type="caution">
    <text evidence="2">The sequence shown here is derived from an EMBL/GenBank/DDBJ whole genome shotgun (WGS) entry which is preliminary data.</text>
</comment>
<dbReference type="Proteomes" id="UP000460272">
    <property type="component" value="Unassembled WGS sequence"/>
</dbReference>
<sequence length="279" mass="31095">MRIDRPDDADGREEPHLPRLPGLSGLSGLSGLRASRETPVEAHAYKADAGQADAGQAGQGGPDIEPDAGNRIARALDNRAKVDAAVRAYAIDQGYERVSEIEKETVTPAMRRIEAEDPDRHLAGLENRLKGKDRLAEKVDFDVMKKGRTVSQAFANVKDTIRYTFVYDEAKYTAGVYADCERLVSAGFGRFDRRNSWDQDEYKGINSRWRIPGSSQLFEVQFHTQASLAAKEETHSAYERIRSLPEDDEEMADLRAYQREVTSKVPIPPGALGVPDYRL</sequence>
<feature type="compositionally biased region" description="Basic and acidic residues" evidence="1">
    <location>
        <begin position="34"/>
        <end position="46"/>
    </location>
</feature>
<keyword evidence="3" id="KW-1185">Reference proteome</keyword>
<proteinExistence type="predicted"/>
<name>A0A6P2C1F0_9ACTN</name>
<dbReference type="AlphaFoldDB" id="A0A6P2C1F0"/>
<feature type="compositionally biased region" description="Low complexity" evidence="1">
    <location>
        <begin position="47"/>
        <end position="56"/>
    </location>
</feature>
<reference evidence="2 3" key="1">
    <citation type="submission" date="2018-11" db="EMBL/GenBank/DDBJ databases">
        <title>Trebonia kvetii gen.nov., sp.nov., a novel acidophilic actinobacterium, and proposal of the new actinobacterial family Treboniaceae fam. nov.</title>
        <authorList>
            <person name="Rapoport D."/>
            <person name="Sagova-Mareckova M."/>
            <person name="Sedlacek I."/>
            <person name="Provaznik J."/>
            <person name="Kralova S."/>
            <person name="Pavlinic D."/>
            <person name="Benes V."/>
            <person name="Kopecky J."/>
        </authorList>
    </citation>
    <scope>NUCLEOTIDE SEQUENCE [LARGE SCALE GENOMIC DNA]</scope>
    <source>
        <strain evidence="2 3">15Tr583</strain>
    </source>
</reference>
<dbReference type="OrthoDB" id="4104600at2"/>
<feature type="compositionally biased region" description="Low complexity" evidence="1">
    <location>
        <begin position="19"/>
        <end position="33"/>
    </location>
</feature>
<accession>A0A6P2C1F0</accession>
<evidence type="ECO:0008006" key="4">
    <source>
        <dbReference type="Google" id="ProtNLM"/>
    </source>
</evidence>
<gene>
    <name evidence="2" type="ORF">EAS64_22960</name>
</gene>
<protein>
    <recommendedName>
        <fullName evidence="4">RelA/SpoT domain-containing protein</fullName>
    </recommendedName>
</protein>
<evidence type="ECO:0000313" key="2">
    <source>
        <dbReference type="EMBL" id="TVZ03283.1"/>
    </source>
</evidence>